<gene>
    <name evidence="2" type="ORF">M123_3513</name>
</gene>
<protein>
    <recommendedName>
        <fullName evidence="4">DUF3408 domain-containing protein</fullName>
    </recommendedName>
</protein>
<evidence type="ECO:0000256" key="1">
    <source>
        <dbReference type="SAM" id="Phobius"/>
    </source>
</evidence>
<proteinExistence type="predicted"/>
<keyword evidence="1" id="KW-0812">Transmembrane</keyword>
<evidence type="ECO:0008006" key="4">
    <source>
        <dbReference type="Google" id="ProtNLM"/>
    </source>
</evidence>
<dbReference type="RefSeq" id="WP_229040496.1">
    <property type="nucleotide sequence ID" value="NZ_JGDS01000062.1"/>
</dbReference>
<dbReference type="Pfam" id="PF11888">
    <property type="entry name" value="DUF3408"/>
    <property type="match status" value="1"/>
</dbReference>
<keyword evidence="1" id="KW-0472">Membrane</keyword>
<feature type="transmembrane region" description="Helical" evidence="1">
    <location>
        <begin position="6"/>
        <end position="21"/>
    </location>
</feature>
<dbReference type="EMBL" id="JGDS01000062">
    <property type="protein sequence ID" value="EXZ71996.1"/>
    <property type="molecule type" value="Genomic_DNA"/>
</dbReference>
<evidence type="ECO:0000313" key="2">
    <source>
        <dbReference type="EMBL" id="EXZ71996.1"/>
    </source>
</evidence>
<accession>A0A016E4A3</accession>
<name>A0A016E4A3_BACFG</name>
<evidence type="ECO:0000313" key="3">
    <source>
        <dbReference type="Proteomes" id="UP000020938"/>
    </source>
</evidence>
<sequence length="221" mass="25398">MEHLFIYPALLFVTYLLYKALKMKAGRNRLKKDGALPPMQTDTRKSVHDTTYMETVFPVEFKEHPDDADFFPDFAKMDIPENLGETLIEALSNSGIPEPDAIGTSVEETTGLQAGPVLKQFKQEEDMENKDLLKDMENASAYREMFLTRKMTGARRQTYIDESLYETLTGILPVIAPGISVPTFVNNVLVEHMEKYRDIIDETCHRKFKEMMVWKDSSICR</sequence>
<organism evidence="2 3">
    <name type="scientific">Bacteroides fragilis str. 3976T8</name>
    <dbReference type="NCBI Taxonomy" id="1339314"/>
    <lineage>
        <taxon>Bacteria</taxon>
        <taxon>Pseudomonadati</taxon>
        <taxon>Bacteroidota</taxon>
        <taxon>Bacteroidia</taxon>
        <taxon>Bacteroidales</taxon>
        <taxon>Bacteroidaceae</taxon>
        <taxon>Bacteroides</taxon>
    </lineage>
</organism>
<dbReference type="AlphaFoldDB" id="A0A016E4A3"/>
<comment type="caution">
    <text evidence="2">The sequence shown here is derived from an EMBL/GenBank/DDBJ whole genome shotgun (WGS) entry which is preliminary data.</text>
</comment>
<dbReference type="InterPro" id="IPR021823">
    <property type="entry name" value="DUF3408"/>
</dbReference>
<dbReference type="Proteomes" id="UP000020938">
    <property type="component" value="Unassembled WGS sequence"/>
</dbReference>
<dbReference type="PATRIC" id="fig|1339314.3.peg.3664"/>
<reference evidence="2 3" key="1">
    <citation type="submission" date="2014-02" db="EMBL/GenBank/DDBJ databases">
        <authorList>
            <person name="Sears C."/>
            <person name="Carroll K."/>
            <person name="Sack B.R."/>
            <person name="Qadri F."/>
            <person name="Myers L.L."/>
            <person name="Chung G.-T."/>
            <person name="Escheverria P."/>
            <person name="Fraser C.M."/>
            <person name="Sadzewicz L."/>
            <person name="Shefchek K.A."/>
            <person name="Tallon L."/>
            <person name="Das S.P."/>
            <person name="Daugherty S."/>
            <person name="Mongodin E.F."/>
        </authorList>
    </citation>
    <scope>NUCLEOTIDE SEQUENCE [LARGE SCALE GENOMIC DNA]</scope>
    <source>
        <strain evidence="2 3">3976T8</strain>
    </source>
</reference>
<keyword evidence="1" id="KW-1133">Transmembrane helix</keyword>